<keyword evidence="1" id="KW-0732">Signal</keyword>
<dbReference type="PROSITE" id="PS51465">
    <property type="entry name" value="KAZAL_2"/>
    <property type="match status" value="1"/>
</dbReference>
<dbReference type="EMBL" id="HBUF01108936">
    <property type="protein sequence ID" value="CAG6639796.1"/>
    <property type="molecule type" value="Transcribed_RNA"/>
</dbReference>
<organism evidence="3">
    <name type="scientific">Cacopsylla melanoneura</name>
    <dbReference type="NCBI Taxonomy" id="428564"/>
    <lineage>
        <taxon>Eukaryota</taxon>
        <taxon>Metazoa</taxon>
        <taxon>Ecdysozoa</taxon>
        <taxon>Arthropoda</taxon>
        <taxon>Hexapoda</taxon>
        <taxon>Insecta</taxon>
        <taxon>Pterygota</taxon>
        <taxon>Neoptera</taxon>
        <taxon>Paraneoptera</taxon>
        <taxon>Hemiptera</taxon>
        <taxon>Sternorrhyncha</taxon>
        <taxon>Psylloidea</taxon>
        <taxon>Psyllidae</taxon>
        <taxon>Psyllinae</taxon>
        <taxon>Cacopsylla</taxon>
    </lineage>
</organism>
<dbReference type="InterPro" id="IPR002350">
    <property type="entry name" value="Kazal_dom"/>
</dbReference>
<dbReference type="Gene3D" id="3.30.60.30">
    <property type="match status" value="1"/>
</dbReference>
<dbReference type="Pfam" id="PF07648">
    <property type="entry name" value="Kazal_2"/>
    <property type="match status" value="1"/>
</dbReference>
<protein>
    <recommendedName>
        <fullName evidence="2">Kazal-like domain-containing protein</fullName>
    </recommendedName>
</protein>
<name>A0A8D8QXC3_9HEMI</name>
<dbReference type="InterPro" id="IPR036058">
    <property type="entry name" value="Kazal_dom_sf"/>
</dbReference>
<dbReference type="SUPFAM" id="SSF100895">
    <property type="entry name" value="Kazal-type serine protease inhibitors"/>
    <property type="match status" value="1"/>
</dbReference>
<sequence length="101" mass="10835">MKFTACLVLAVCLAVIATVSGLPAKNGQIQNNQHNKKKPPPKCIEVCTTQYTPVCAHDESGNPPMSFGSECVMRKYNCESAKKYAKKSDGECPGSTGIRLA</sequence>
<accession>A0A8D8QXC3</accession>
<evidence type="ECO:0000313" key="3">
    <source>
        <dbReference type="EMBL" id="CAG6639796.1"/>
    </source>
</evidence>
<evidence type="ECO:0000256" key="1">
    <source>
        <dbReference type="SAM" id="SignalP"/>
    </source>
</evidence>
<feature type="signal peptide" evidence="1">
    <location>
        <begin position="1"/>
        <end position="21"/>
    </location>
</feature>
<feature type="domain" description="Kazal-like" evidence="2">
    <location>
        <begin position="37"/>
        <end position="94"/>
    </location>
</feature>
<feature type="chain" id="PRO_5035703528" description="Kazal-like domain-containing protein" evidence="1">
    <location>
        <begin position="22"/>
        <end position="101"/>
    </location>
</feature>
<proteinExistence type="predicted"/>
<evidence type="ECO:0000259" key="2">
    <source>
        <dbReference type="PROSITE" id="PS51465"/>
    </source>
</evidence>
<dbReference type="AlphaFoldDB" id="A0A8D8QXC3"/>
<dbReference type="EMBL" id="HBUF01108937">
    <property type="protein sequence ID" value="CAG6639797.1"/>
    <property type="molecule type" value="Transcribed_RNA"/>
</dbReference>
<reference evidence="3" key="1">
    <citation type="submission" date="2021-05" db="EMBL/GenBank/DDBJ databases">
        <authorList>
            <person name="Alioto T."/>
            <person name="Alioto T."/>
            <person name="Gomez Garrido J."/>
        </authorList>
    </citation>
    <scope>NUCLEOTIDE SEQUENCE</scope>
</reference>
<dbReference type="SMART" id="SM00280">
    <property type="entry name" value="KAZAL"/>
    <property type="match status" value="1"/>
</dbReference>